<accession>A0AAV4U4Q6</accession>
<proteinExistence type="predicted"/>
<reference evidence="1 2" key="1">
    <citation type="submission" date="2021-06" db="EMBL/GenBank/DDBJ databases">
        <title>Caerostris extrusa draft genome.</title>
        <authorList>
            <person name="Kono N."/>
            <person name="Arakawa K."/>
        </authorList>
    </citation>
    <scope>NUCLEOTIDE SEQUENCE [LARGE SCALE GENOMIC DNA]</scope>
</reference>
<sequence length="76" mass="8522">MVAPCTTVVDLNGVAVDNMFNNALPTFNDGYEEKPKVYLVPVKTLHKNDVACRILIESVNIIQIIQESDLLEEEFV</sequence>
<evidence type="ECO:0000313" key="1">
    <source>
        <dbReference type="EMBL" id="GIY52721.1"/>
    </source>
</evidence>
<comment type="caution">
    <text evidence="1">The sequence shown here is derived from an EMBL/GenBank/DDBJ whole genome shotgun (WGS) entry which is preliminary data.</text>
</comment>
<dbReference type="EMBL" id="BPLR01012280">
    <property type="protein sequence ID" value="GIY52721.1"/>
    <property type="molecule type" value="Genomic_DNA"/>
</dbReference>
<dbReference type="AlphaFoldDB" id="A0AAV4U4Q6"/>
<name>A0AAV4U4Q6_CAEEX</name>
<gene>
    <name evidence="1" type="ORF">CEXT_414221</name>
</gene>
<dbReference type="Proteomes" id="UP001054945">
    <property type="component" value="Unassembled WGS sequence"/>
</dbReference>
<evidence type="ECO:0000313" key="2">
    <source>
        <dbReference type="Proteomes" id="UP001054945"/>
    </source>
</evidence>
<keyword evidence="2" id="KW-1185">Reference proteome</keyword>
<protein>
    <submittedName>
        <fullName evidence="1">Uncharacterized protein</fullName>
    </submittedName>
</protein>
<organism evidence="1 2">
    <name type="scientific">Caerostris extrusa</name>
    <name type="common">Bark spider</name>
    <name type="synonym">Caerostris bankana</name>
    <dbReference type="NCBI Taxonomy" id="172846"/>
    <lineage>
        <taxon>Eukaryota</taxon>
        <taxon>Metazoa</taxon>
        <taxon>Ecdysozoa</taxon>
        <taxon>Arthropoda</taxon>
        <taxon>Chelicerata</taxon>
        <taxon>Arachnida</taxon>
        <taxon>Araneae</taxon>
        <taxon>Araneomorphae</taxon>
        <taxon>Entelegynae</taxon>
        <taxon>Araneoidea</taxon>
        <taxon>Araneidae</taxon>
        <taxon>Caerostris</taxon>
    </lineage>
</organism>